<dbReference type="EMBL" id="CAJVPU010056735">
    <property type="protein sequence ID" value="CAG8770893.1"/>
    <property type="molecule type" value="Genomic_DNA"/>
</dbReference>
<sequence>VKTPPSIENWKDSMEHGTTDVYKHQKTEFTNGSSRRRDKYVAI</sequence>
<evidence type="ECO:0000313" key="1">
    <source>
        <dbReference type="EMBL" id="CAG8770893.1"/>
    </source>
</evidence>
<reference evidence="1" key="1">
    <citation type="submission" date="2021-06" db="EMBL/GenBank/DDBJ databases">
        <authorList>
            <person name="Kallberg Y."/>
            <person name="Tangrot J."/>
            <person name="Rosling A."/>
        </authorList>
    </citation>
    <scope>NUCLEOTIDE SEQUENCE</scope>
    <source>
        <strain evidence="1">IL203A</strain>
    </source>
</reference>
<evidence type="ECO:0000313" key="2">
    <source>
        <dbReference type="Proteomes" id="UP000789702"/>
    </source>
</evidence>
<name>A0ACA9R001_9GLOM</name>
<gene>
    <name evidence="1" type="ORF">DHETER_LOCUS15824</name>
</gene>
<feature type="non-terminal residue" evidence="1">
    <location>
        <position position="1"/>
    </location>
</feature>
<dbReference type="Proteomes" id="UP000789702">
    <property type="component" value="Unassembled WGS sequence"/>
</dbReference>
<accession>A0ACA9R001</accession>
<organism evidence="1 2">
    <name type="scientific">Dentiscutata heterogama</name>
    <dbReference type="NCBI Taxonomy" id="1316150"/>
    <lineage>
        <taxon>Eukaryota</taxon>
        <taxon>Fungi</taxon>
        <taxon>Fungi incertae sedis</taxon>
        <taxon>Mucoromycota</taxon>
        <taxon>Glomeromycotina</taxon>
        <taxon>Glomeromycetes</taxon>
        <taxon>Diversisporales</taxon>
        <taxon>Gigasporaceae</taxon>
        <taxon>Dentiscutata</taxon>
    </lineage>
</organism>
<protein>
    <submittedName>
        <fullName evidence="1">7223_t:CDS:1</fullName>
    </submittedName>
</protein>
<keyword evidence="2" id="KW-1185">Reference proteome</keyword>
<comment type="caution">
    <text evidence="1">The sequence shown here is derived from an EMBL/GenBank/DDBJ whole genome shotgun (WGS) entry which is preliminary data.</text>
</comment>
<proteinExistence type="predicted"/>